<dbReference type="KEGG" id="aqu:100631442"/>
<dbReference type="PANTHER" id="PTHR46228:SF2">
    <property type="entry name" value="KELCH REPEAT PROTEIN (AFU_ORTHOLOGUE AFUA_4G14350)"/>
    <property type="match status" value="1"/>
</dbReference>
<protein>
    <submittedName>
        <fullName evidence="3">Uncharacterized protein</fullName>
    </submittedName>
</protein>
<accession>A0A1X7UYX5</accession>
<keyword evidence="4" id="KW-1185">Reference proteome</keyword>
<dbReference type="EnsemblMetazoa" id="XM_003386251.3">
    <property type="protein sequence ID" value="XP_003386299.2"/>
    <property type="gene ID" value="LOC100631442"/>
</dbReference>
<reference evidence="4" key="1">
    <citation type="journal article" date="2010" name="Nature">
        <title>The Amphimedon queenslandica genome and the evolution of animal complexity.</title>
        <authorList>
            <person name="Srivastava M."/>
            <person name="Simakov O."/>
            <person name="Chapman J."/>
            <person name="Fahey B."/>
            <person name="Gauthier M.E."/>
            <person name="Mitros T."/>
            <person name="Richards G.S."/>
            <person name="Conaco C."/>
            <person name="Dacre M."/>
            <person name="Hellsten U."/>
            <person name="Larroux C."/>
            <person name="Putnam N.H."/>
            <person name="Stanke M."/>
            <person name="Adamska M."/>
            <person name="Darling A."/>
            <person name="Degnan S.M."/>
            <person name="Oakley T.H."/>
            <person name="Plachetzki D.C."/>
            <person name="Zhai Y."/>
            <person name="Adamski M."/>
            <person name="Calcino A."/>
            <person name="Cummins S.F."/>
            <person name="Goodstein D.M."/>
            <person name="Harris C."/>
            <person name="Jackson D.J."/>
            <person name="Leys S.P."/>
            <person name="Shu S."/>
            <person name="Woodcroft B.J."/>
            <person name="Vervoort M."/>
            <person name="Kosik K.S."/>
            <person name="Manning G."/>
            <person name="Degnan B.M."/>
            <person name="Rokhsar D.S."/>
        </authorList>
    </citation>
    <scope>NUCLEOTIDE SEQUENCE [LARGE SCALE GENOMIC DNA]</scope>
</reference>
<dbReference type="InParanoid" id="A0A1X7UYX5"/>
<dbReference type="PANTHER" id="PTHR46228">
    <property type="entry name" value="KELCH DOMAIN-CONTAINING PROTEIN"/>
    <property type="match status" value="1"/>
</dbReference>
<keyword evidence="1" id="KW-0880">Kelch repeat</keyword>
<keyword evidence="2" id="KW-0677">Repeat</keyword>
<reference evidence="3" key="2">
    <citation type="submission" date="2017-05" db="UniProtKB">
        <authorList>
            <consortium name="EnsemblMetazoa"/>
        </authorList>
    </citation>
    <scope>IDENTIFICATION</scope>
</reference>
<dbReference type="EnsemblMetazoa" id="Aqu2.1.32916_001">
    <property type="protein sequence ID" value="Aqu2.1.32916_001"/>
    <property type="gene ID" value="Aqu2.1.32916"/>
</dbReference>
<organism evidence="3">
    <name type="scientific">Amphimedon queenslandica</name>
    <name type="common">Sponge</name>
    <dbReference type="NCBI Taxonomy" id="400682"/>
    <lineage>
        <taxon>Eukaryota</taxon>
        <taxon>Metazoa</taxon>
        <taxon>Porifera</taxon>
        <taxon>Demospongiae</taxon>
        <taxon>Heteroscleromorpha</taxon>
        <taxon>Haplosclerida</taxon>
        <taxon>Niphatidae</taxon>
        <taxon>Amphimedon</taxon>
    </lineage>
</organism>
<dbReference type="SUPFAM" id="SSF117281">
    <property type="entry name" value="Kelch motif"/>
    <property type="match status" value="1"/>
</dbReference>
<evidence type="ECO:0000313" key="3">
    <source>
        <dbReference type="EnsemblMetazoa" id="Aqu2.1.32916_001"/>
    </source>
</evidence>
<gene>
    <name evidence="3" type="primary">100631442</name>
</gene>
<evidence type="ECO:0000256" key="1">
    <source>
        <dbReference type="ARBA" id="ARBA00022441"/>
    </source>
</evidence>
<dbReference type="OrthoDB" id="7676067at2759"/>
<proteinExistence type="predicted"/>
<dbReference type="eggNOG" id="KOG0379">
    <property type="taxonomic scope" value="Eukaryota"/>
</dbReference>
<sequence>MAVSVDIDYRRSGSLKGGIACRPQERYGHSAGTVGGKLYLWAGGSKHVPPVHTSADKEQLMAKTEIFSLKNGRWERHHTRGSSHCGISYYAIAVVDESIYYFGGQCGHGTCYYNTLTKLDTVEMKWKDVQTNLVGIPMKKYSCGMVSFQCDGDTYLFLFGGIGEVDESEQVPGATYIVSSTNPKICRTNEHHIISTTTNKWTIPQIEGDCPPALSGLTLTAIGGNRAILFGGYESGKGKSNAVYVAELTKDVVTWKRYDAPPDAQWPVGRSDHSATLLTGHAGRQPHPLLVIGGGIDVAGGLLADCWILNTSDMTWTKIDAPASDIGRTLFSMSIMNIGAPYVWLILFGGATKWEKGLSTKDQGVTASTTVIELGWNQESQQWRYTSTIALNDYQQALKDKLSERKKLPAEK</sequence>
<evidence type="ECO:0000256" key="2">
    <source>
        <dbReference type="ARBA" id="ARBA00022737"/>
    </source>
</evidence>
<dbReference type="AlphaFoldDB" id="A0A1X7UYX5"/>
<evidence type="ECO:0000313" key="4">
    <source>
        <dbReference type="Proteomes" id="UP000007879"/>
    </source>
</evidence>
<dbReference type="Pfam" id="PF24681">
    <property type="entry name" value="Kelch_KLHDC2_KLHL20_DRC7"/>
    <property type="match status" value="2"/>
</dbReference>
<dbReference type="Proteomes" id="UP000007879">
    <property type="component" value="Unassembled WGS sequence"/>
</dbReference>
<dbReference type="Gene3D" id="2.120.10.80">
    <property type="entry name" value="Kelch-type beta propeller"/>
    <property type="match status" value="2"/>
</dbReference>
<dbReference type="InterPro" id="IPR015915">
    <property type="entry name" value="Kelch-typ_b-propeller"/>
</dbReference>
<name>A0A1X7UYX5_AMPQE</name>